<organism evidence="2 3">
    <name type="scientific">Mycolicibacterium llatzerense</name>
    <dbReference type="NCBI Taxonomy" id="280871"/>
    <lineage>
        <taxon>Bacteria</taxon>
        <taxon>Bacillati</taxon>
        <taxon>Actinomycetota</taxon>
        <taxon>Actinomycetes</taxon>
        <taxon>Mycobacteriales</taxon>
        <taxon>Mycobacteriaceae</taxon>
        <taxon>Mycolicibacterium</taxon>
    </lineage>
</organism>
<keyword evidence="3" id="KW-1185">Reference proteome</keyword>
<protein>
    <submittedName>
        <fullName evidence="2">Membrane protein</fullName>
    </submittedName>
</protein>
<dbReference type="Proteomes" id="UP000032221">
    <property type="component" value="Unassembled WGS sequence"/>
</dbReference>
<evidence type="ECO:0000256" key="1">
    <source>
        <dbReference type="SAM" id="Phobius"/>
    </source>
</evidence>
<dbReference type="AlphaFoldDB" id="A0A0D1L1F2"/>
<dbReference type="EMBL" id="JXST01000036">
    <property type="protein sequence ID" value="KIU14850.1"/>
    <property type="molecule type" value="Genomic_DNA"/>
</dbReference>
<feature type="transmembrane region" description="Helical" evidence="1">
    <location>
        <begin position="199"/>
        <end position="218"/>
    </location>
</feature>
<keyword evidence="1" id="KW-0472">Membrane</keyword>
<feature type="transmembrane region" description="Helical" evidence="1">
    <location>
        <begin position="44"/>
        <end position="66"/>
    </location>
</feature>
<reference evidence="2 3" key="1">
    <citation type="submission" date="2015-01" db="EMBL/GenBank/DDBJ databases">
        <title>Genome sequence of Mycobacterium llatzerense and Mycobacterium immunogenum recovered from brain abscess.</title>
        <authorList>
            <person name="Greninger A.L."/>
            <person name="Langelier C."/>
            <person name="Cunningham G."/>
            <person name="Chiu C.Y."/>
            <person name="Miller S."/>
        </authorList>
    </citation>
    <scope>NUCLEOTIDE SEQUENCE [LARGE SCALE GENOMIC DNA]</scope>
    <source>
        <strain evidence="2 3">CLUC14</strain>
    </source>
</reference>
<keyword evidence="1" id="KW-0812">Transmembrane</keyword>
<dbReference type="OrthoDB" id="4753036at2"/>
<sequence>MTDWVSVLTELIPLALVIALSPLSIIPAVLVLQSPHARITGLTFLAGWLVTIAVLTGVFVQLSGLMPAAGHPSTTASWVRIVIGALLVAFGIYRWATRKHDAHEPAWMRKLTTVTPARGFVTAAVLAVVNPKVLFMCVAAGLAISTDELPQAATWASVLYFAVVAGSSVAIPVLTYVAAGERLDPAMARLGAWLHRQHAVLVAGILIIIGLLVAYKGLSHL</sequence>
<feature type="transmembrane region" description="Helical" evidence="1">
    <location>
        <begin position="157"/>
        <end position="179"/>
    </location>
</feature>
<dbReference type="STRING" id="280871.TL10_22335"/>
<dbReference type="RefSeq" id="WP_043390242.1">
    <property type="nucleotide sequence ID" value="NZ_JXST01000036.1"/>
</dbReference>
<dbReference type="InterPro" id="IPR021315">
    <property type="entry name" value="Gap/Sap"/>
</dbReference>
<feature type="transmembrane region" description="Helical" evidence="1">
    <location>
        <begin position="12"/>
        <end position="32"/>
    </location>
</feature>
<gene>
    <name evidence="2" type="ORF">TL10_22335</name>
</gene>
<feature type="transmembrane region" description="Helical" evidence="1">
    <location>
        <begin position="78"/>
        <end position="96"/>
    </location>
</feature>
<accession>A0A0D1L1F2</accession>
<dbReference type="PATRIC" id="fig|280871.6.peg.4623"/>
<feature type="transmembrane region" description="Helical" evidence="1">
    <location>
        <begin position="117"/>
        <end position="145"/>
    </location>
</feature>
<proteinExistence type="predicted"/>
<keyword evidence="1" id="KW-1133">Transmembrane helix</keyword>
<name>A0A0D1L1F2_9MYCO</name>
<evidence type="ECO:0000313" key="3">
    <source>
        <dbReference type="Proteomes" id="UP000032221"/>
    </source>
</evidence>
<comment type="caution">
    <text evidence="2">The sequence shown here is derived from an EMBL/GenBank/DDBJ whole genome shotgun (WGS) entry which is preliminary data.</text>
</comment>
<evidence type="ECO:0000313" key="2">
    <source>
        <dbReference type="EMBL" id="KIU14850.1"/>
    </source>
</evidence>
<dbReference type="Pfam" id="PF11139">
    <property type="entry name" value="SfLAP"/>
    <property type="match status" value="1"/>
</dbReference>